<keyword evidence="3" id="KW-1185">Reference proteome</keyword>
<dbReference type="EMBL" id="LT796768">
    <property type="protein sequence ID" value="SKB05006.1"/>
    <property type="molecule type" value="Genomic_DNA"/>
</dbReference>
<dbReference type="Pfam" id="PF00535">
    <property type="entry name" value="Glycos_transf_2"/>
    <property type="match status" value="1"/>
</dbReference>
<dbReference type="CDD" id="cd00761">
    <property type="entry name" value="Glyco_tranf_GTA_type"/>
    <property type="match status" value="1"/>
</dbReference>
<evidence type="ECO:0000313" key="3">
    <source>
        <dbReference type="Proteomes" id="UP000191040"/>
    </source>
</evidence>
<dbReference type="STRING" id="1736691.SAMN06295964_0800"/>
<dbReference type="Gene3D" id="3.90.550.10">
    <property type="entry name" value="Spore Coat Polysaccharide Biosynthesis Protein SpsA, Chain A"/>
    <property type="match status" value="1"/>
</dbReference>
<dbReference type="GO" id="GO:0016740">
    <property type="term" value="F:transferase activity"/>
    <property type="evidence" value="ECO:0007669"/>
    <property type="project" value="UniProtKB-KW"/>
</dbReference>
<dbReference type="OrthoDB" id="4529776at2"/>
<name>A0A1T4YTF4_9ACTN</name>
<sequence>MKVRWPSRPTVGRLPHVEVVVPCYNYGHYLPGAVEAIVRQPGVTTTVTILDDKSTDDSAEVAERLTEQHPNVRLIRNEQNLGAVPTFNKGVSQADSDYVVLISSDDQLAPGALGRATALMETHPSIGLVYGKTQKFLTDPVQRPTRPAVTWTTWDGDDWIRMQLRRSWSNIASPEAVVRTSVQHAIGPYDEDLPFTHDALMWLKIAAIADVGHVNGVDQAYYRRHPSSMSMQVGLARDAWERWRAYDRFLSSWPNRASAERLHPRVRRRLADEVLLTALLLGAESPLTDEAFDEAFDTARRIDPDVVGRAQWSDLEALRDGHPAEGLPAHARSAARTAALKSRWQRWHRYRYFG</sequence>
<evidence type="ECO:0000259" key="1">
    <source>
        <dbReference type="Pfam" id="PF00535"/>
    </source>
</evidence>
<dbReference type="Proteomes" id="UP000191040">
    <property type="component" value="Chromosome I"/>
</dbReference>
<keyword evidence="2" id="KW-0808">Transferase</keyword>
<dbReference type="AlphaFoldDB" id="A0A1T4YTF4"/>
<reference evidence="3" key="1">
    <citation type="submission" date="2017-02" db="EMBL/GenBank/DDBJ databases">
        <authorList>
            <person name="Varghese N."/>
            <person name="Submissions S."/>
        </authorList>
    </citation>
    <scope>NUCLEOTIDE SEQUENCE [LARGE SCALE GENOMIC DNA]</scope>
    <source>
        <strain evidence="3">9H-4</strain>
    </source>
</reference>
<dbReference type="InterPro" id="IPR001173">
    <property type="entry name" value="Glyco_trans_2-like"/>
</dbReference>
<feature type="domain" description="Glycosyltransferase 2-like" evidence="1">
    <location>
        <begin position="19"/>
        <end position="136"/>
    </location>
</feature>
<dbReference type="InterPro" id="IPR029044">
    <property type="entry name" value="Nucleotide-diphossugar_trans"/>
</dbReference>
<evidence type="ECO:0000313" key="2">
    <source>
        <dbReference type="EMBL" id="SKB05006.1"/>
    </source>
</evidence>
<dbReference type="PANTHER" id="PTHR43685">
    <property type="entry name" value="GLYCOSYLTRANSFERASE"/>
    <property type="match status" value="1"/>
</dbReference>
<dbReference type="RefSeq" id="WP_078698952.1">
    <property type="nucleotide sequence ID" value="NZ_LT796768.1"/>
</dbReference>
<dbReference type="SUPFAM" id="SSF53448">
    <property type="entry name" value="Nucleotide-diphospho-sugar transferases"/>
    <property type="match status" value="1"/>
</dbReference>
<accession>A0A1T4YTF4</accession>
<dbReference type="PANTHER" id="PTHR43685:SF2">
    <property type="entry name" value="GLYCOSYLTRANSFERASE 2-LIKE DOMAIN-CONTAINING PROTEIN"/>
    <property type="match status" value="1"/>
</dbReference>
<gene>
    <name evidence="2" type="ORF">SAMN06295964_0800</name>
</gene>
<dbReference type="InterPro" id="IPR050834">
    <property type="entry name" value="Glycosyltransf_2"/>
</dbReference>
<protein>
    <submittedName>
        <fullName evidence="2">Glycosyl transferase family 2</fullName>
    </submittedName>
</protein>
<organism evidence="2 3">
    <name type="scientific">Aeromicrobium choanae</name>
    <dbReference type="NCBI Taxonomy" id="1736691"/>
    <lineage>
        <taxon>Bacteria</taxon>
        <taxon>Bacillati</taxon>
        <taxon>Actinomycetota</taxon>
        <taxon>Actinomycetes</taxon>
        <taxon>Propionibacteriales</taxon>
        <taxon>Nocardioidaceae</taxon>
        <taxon>Aeromicrobium</taxon>
    </lineage>
</organism>
<proteinExistence type="predicted"/>